<dbReference type="InterPro" id="IPR019151">
    <property type="entry name" value="Proteasome_assmbl_chaperone_2"/>
</dbReference>
<protein>
    <submittedName>
        <fullName evidence="2">PAC2 family protein</fullName>
    </submittedName>
</protein>
<name>A0ABX5VQR4_9MICO</name>
<evidence type="ECO:0000313" key="3">
    <source>
        <dbReference type="Proteomes" id="UP000313948"/>
    </source>
</evidence>
<dbReference type="Proteomes" id="UP000313948">
    <property type="component" value="Chromosome"/>
</dbReference>
<dbReference type="PIRSF" id="PIRSF028754">
    <property type="entry name" value="UCP028754"/>
    <property type="match status" value="1"/>
</dbReference>
<accession>A0ABX5VQR4</accession>
<dbReference type="InterPro" id="IPR008492">
    <property type="entry name" value="Rv2714-like"/>
</dbReference>
<sequence length="334" mass="36279">MPAPRPAFHNAGPTWRRQTVVDLYDVHPEAGDVHARVLVNALTGAMDAGHAAALVAHHLTETLETRRVLTFHVDELVDYRAHRPPMTFESWRWTDYEEPYIALDLVRDDEGTELLLLHGREPDLRWNGFVDAVIAAVERYGVQRTISIHGVPMGVPHTRPTTVTAHATEHGLVDTPEILGTVQVPGSVTGLIELRLGRAGHQAVGFSANVPHYLAQSQYHQAAAELVRQIARSGELALPVGDLERAASEAAVEIERQVSASPEVTAVVRALEQQYDAFMRGVSLEERTTLLAEPVDLPSAEEIGAAVEAFLADHTDPGESPEDGPGDEGGTTLS</sequence>
<keyword evidence="3" id="KW-1185">Reference proteome</keyword>
<reference evidence="2 3" key="1">
    <citation type="submission" date="2019-05" db="EMBL/GenBank/DDBJ databases">
        <title>Georgenia *** sp. nov., and Georgenia *** sp. nov., isolated from the intestinal contents of plateau pika (Ochotona curzoniae) in the Qinghai-Tibet plateau of China.</title>
        <authorList>
            <person name="Tian Z."/>
        </authorList>
    </citation>
    <scope>NUCLEOTIDE SEQUENCE [LARGE SCALE GENOMIC DNA]</scope>
    <source>
        <strain evidence="2 3">Z294</strain>
    </source>
</reference>
<dbReference type="Pfam" id="PF09754">
    <property type="entry name" value="PAC2"/>
    <property type="match status" value="1"/>
</dbReference>
<dbReference type="SUPFAM" id="SSF159659">
    <property type="entry name" value="Cgl1923-like"/>
    <property type="match status" value="1"/>
</dbReference>
<dbReference type="InterPro" id="IPR038389">
    <property type="entry name" value="PSMG2_sf"/>
</dbReference>
<organism evidence="2 3">
    <name type="scientific">Georgenia wutianyii</name>
    <dbReference type="NCBI Taxonomy" id="2585135"/>
    <lineage>
        <taxon>Bacteria</taxon>
        <taxon>Bacillati</taxon>
        <taxon>Actinomycetota</taxon>
        <taxon>Actinomycetes</taxon>
        <taxon>Micrococcales</taxon>
        <taxon>Bogoriellaceae</taxon>
        <taxon>Georgenia</taxon>
    </lineage>
</organism>
<proteinExistence type="predicted"/>
<feature type="region of interest" description="Disordered" evidence="1">
    <location>
        <begin position="311"/>
        <end position="334"/>
    </location>
</feature>
<evidence type="ECO:0000256" key="1">
    <source>
        <dbReference type="SAM" id="MobiDB-lite"/>
    </source>
</evidence>
<dbReference type="EMBL" id="CP040899">
    <property type="protein sequence ID" value="QDB78850.1"/>
    <property type="molecule type" value="Genomic_DNA"/>
</dbReference>
<dbReference type="Gene3D" id="1.10.287.100">
    <property type="match status" value="1"/>
</dbReference>
<dbReference type="Gene3D" id="3.40.50.10900">
    <property type="entry name" value="PAC-like subunit"/>
    <property type="match status" value="1"/>
</dbReference>
<evidence type="ECO:0000313" key="2">
    <source>
        <dbReference type="EMBL" id="QDB78850.1"/>
    </source>
</evidence>
<gene>
    <name evidence="2" type="ORF">FE251_05285</name>
</gene>